<dbReference type="GeneID" id="70102609"/>
<organism evidence="2 3">
    <name type="scientific">Pseudomonas azotoformans</name>
    <dbReference type="NCBI Taxonomy" id="47878"/>
    <lineage>
        <taxon>Bacteria</taxon>
        <taxon>Pseudomonadati</taxon>
        <taxon>Pseudomonadota</taxon>
        <taxon>Gammaproteobacteria</taxon>
        <taxon>Pseudomonadales</taxon>
        <taxon>Pseudomonadaceae</taxon>
        <taxon>Pseudomonas</taxon>
    </lineage>
</organism>
<evidence type="ECO:0000313" key="3">
    <source>
        <dbReference type="Proteomes" id="UP000070516"/>
    </source>
</evidence>
<evidence type="ECO:0000313" key="2">
    <source>
        <dbReference type="EMBL" id="AMN76834.1"/>
    </source>
</evidence>
<dbReference type="PROSITE" id="PS50994">
    <property type="entry name" value="INTEGRASE"/>
    <property type="match status" value="1"/>
</dbReference>
<dbReference type="KEGG" id="pazo:AYR47_00145"/>
<proteinExistence type="predicted"/>
<reference evidence="2 3" key="1">
    <citation type="submission" date="2016-02" db="EMBL/GenBank/DDBJ databases">
        <title>Complete genome sequence of Pseudomonas azotoformans S4.</title>
        <authorList>
            <person name="Fang Y."/>
            <person name="Wu L."/>
            <person name="Feng G."/>
        </authorList>
    </citation>
    <scope>NUCLEOTIDE SEQUENCE [LARGE SCALE GENOMIC DNA]</scope>
    <source>
        <strain evidence="2 3">S4</strain>
    </source>
</reference>
<protein>
    <submittedName>
        <fullName evidence="2">Transposase</fullName>
    </submittedName>
</protein>
<dbReference type="InterPro" id="IPR036397">
    <property type="entry name" value="RNaseH_sf"/>
</dbReference>
<dbReference type="InterPro" id="IPR001584">
    <property type="entry name" value="Integrase_cat-core"/>
</dbReference>
<dbReference type="RefSeq" id="WP_038444699.1">
    <property type="nucleotide sequence ID" value="NZ_CP014546.1"/>
</dbReference>
<dbReference type="InterPro" id="IPR012337">
    <property type="entry name" value="RNaseH-like_sf"/>
</dbReference>
<dbReference type="InterPro" id="IPR015378">
    <property type="entry name" value="Transposase-like_Mu_C"/>
</dbReference>
<feature type="domain" description="Integrase catalytic" evidence="1">
    <location>
        <begin position="285"/>
        <end position="503"/>
    </location>
</feature>
<dbReference type="GO" id="GO:0003676">
    <property type="term" value="F:nucleic acid binding"/>
    <property type="evidence" value="ECO:0007669"/>
    <property type="project" value="InterPro"/>
</dbReference>
<sequence>MKVQVNDCFEPLTEFSVVPGFVRVLYLNERYDAVVLIQLTDPPRQPIGLGLEELRGSVIAGDTKLAKVVTPEFLLVLEDDLDEKKKRERDEKWNIIAPLIDSGYPGQIFAPGEMGQMVGARAVELGIQRKSIYRLLYRYWINGQVRNALLKNYAGVGVPERKYDPAKPPGRKPRYQGIAVSPTKVIDAVDKRCIRIGYSLFVGDKTSTITNAYVEMLRRFYTAKDLSKNPESGGRLLPESEIPSFRQFDYWGKQYFDEVETERGRKGMRKWLKDCRPLSGTVRDWLRGPCHQFEIDATIADIYLVNGYSRRMLIGRPVVYVVIDSFSGMIVGLYIGLEGPSWNGARQALFNAFTSKVEFCATNGVTIDSEEWACHHLPHHIYADRGEMLGKAAEGLATGLNIELGIAPPYRPDWKSMVESRFGILNNLTGIRWLPGGVAAREKERGERDYRLDATLSIKEFTKIIIQCVLHYNRFNRQPDRLTQEMMNDGVDPTPSGIWTWALENGHVEPNNHPDEMVYLHLLPREQATVQKGGVLFRGMHYVCDVAIENNWFAKARSRGVWSIECWYDPNSSAHIWIRGDNKQFIRCDLRKSDSKYAGYRSDEIFDLLEAYRQTPPTHKRAELESRISLLEEVNKVVSGAIAERNDEPAPATKAEMIGNIRENRAVERLKERETAHVPEGVRIESPVLKTEISQDRSENFAGPRSAQVIDMLKRLRPGQNS</sequence>
<dbReference type="Gene3D" id="3.30.420.10">
    <property type="entry name" value="Ribonuclease H-like superfamily/Ribonuclease H"/>
    <property type="match status" value="1"/>
</dbReference>
<dbReference type="GO" id="GO:0015074">
    <property type="term" value="P:DNA integration"/>
    <property type="evidence" value="ECO:0007669"/>
    <property type="project" value="InterPro"/>
</dbReference>
<dbReference type="SUPFAM" id="SSF53098">
    <property type="entry name" value="Ribonuclease H-like"/>
    <property type="match status" value="1"/>
</dbReference>
<dbReference type="EMBL" id="CP014546">
    <property type="protein sequence ID" value="AMN76834.1"/>
    <property type="molecule type" value="Genomic_DNA"/>
</dbReference>
<name>A0A127HQG0_PSEAZ</name>
<evidence type="ECO:0000259" key="1">
    <source>
        <dbReference type="PROSITE" id="PS50994"/>
    </source>
</evidence>
<dbReference type="Pfam" id="PF09299">
    <property type="entry name" value="Mu-transpos_C"/>
    <property type="match status" value="1"/>
</dbReference>
<accession>A0A127HQG0</accession>
<gene>
    <name evidence="2" type="ORF">AYR47_00145</name>
</gene>
<dbReference type="Proteomes" id="UP000070516">
    <property type="component" value="Chromosome"/>
</dbReference>
<dbReference type="AlphaFoldDB" id="A0A127HQG0"/>